<accession>A0A1L3GLR0</accession>
<dbReference type="RefSeq" id="WP_072282823.1">
    <property type="nucleotide sequence ID" value="NZ_CP015519.1"/>
</dbReference>
<dbReference type="PANTHER" id="PTHR23132">
    <property type="entry name" value="D-ALANINE--D-ALANINE LIGASE"/>
    <property type="match status" value="1"/>
</dbReference>
<dbReference type="GO" id="GO:0071555">
    <property type="term" value="P:cell wall organization"/>
    <property type="evidence" value="ECO:0007669"/>
    <property type="project" value="UniProtKB-KW"/>
</dbReference>
<sequence>MHIALTFNLRQDSACAPSNSPSVAPLAAAEDLYAEWDDFDTIDAVRSALSQCHRVSLVEADHYAFASFQALRPDLVFNMAEGLLGASREAQIPALLDMLGLPYTGSDPLTLGNCLDKRRTKEILSYHRVPTPRFALVESLVDVPARLRYPLIVKPILEGSSKGVTDRALVTNRKELLRQVEWSLKTYRQPVLIEEFLPGREFTVALLGNGESLRILPVVEIDFAALPAGVNPIYSFEAKWIWDTEEQPLDIFACPAPLDPSLHNAIERVCKKAFQVMGCRDWCRIDVRLDASGQPNIIELNPLPGVLPRPEQNSCFPKAARAAGLSYDELILGVADAAIARHHLVKGVSHADCCLL</sequence>
<dbReference type="AlphaFoldDB" id="A0A1L3GLR0"/>
<name>A0A1L3GLR0_9BACT</name>
<dbReference type="PANTHER" id="PTHR23132:SF23">
    <property type="entry name" value="D-ALANINE--D-ALANINE LIGASE B"/>
    <property type="match status" value="1"/>
</dbReference>
<keyword evidence="12" id="KW-0961">Cell wall biogenesis/degradation</keyword>
<dbReference type="InterPro" id="IPR016185">
    <property type="entry name" value="PreATP-grasp_dom_sf"/>
</dbReference>
<dbReference type="OrthoDB" id="9813261at2"/>
<keyword evidence="11" id="KW-0573">Peptidoglycan synthesis</keyword>
<evidence type="ECO:0000256" key="5">
    <source>
        <dbReference type="ARBA" id="ARBA00012216"/>
    </source>
</evidence>
<comment type="cofactor">
    <cofactor evidence="1">
        <name>Mn(2+)</name>
        <dbReference type="ChEBI" id="CHEBI:29035"/>
    </cofactor>
</comment>
<evidence type="ECO:0000313" key="16">
    <source>
        <dbReference type="EMBL" id="APG26862.1"/>
    </source>
</evidence>
<dbReference type="SUPFAM" id="SSF52440">
    <property type="entry name" value="PreATP-grasp domain"/>
    <property type="match status" value="1"/>
</dbReference>
<dbReference type="GO" id="GO:0046872">
    <property type="term" value="F:metal ion binding"/>
    <property type="evidence" value="ECO:0007669"/>
    <property type="project" value="InterPro"/>
</dbReference>
<evidence type="ECO:0000256" key="1">
    <source>
        <dbReference type="ARBA" id="ARBA00001936"/>
    </source>
</evidence>
<dbReference type="Pfam" id="PF07478">
    <property type="entry name" value="Dala_Dala_lig_C"/>
    <property type="match status" value="1"/>
</dbReference>
<dbReference type="InterPro" id="IPR011095">
    <property type="entry name" value="Dala_Dala_lig_C"/>
</dbReference>
<evidence type="ECO:0000256" key="4">
    <source>
        <dbReference type="ARBA" id="ARBA00010871"/>
    </source>
</evidence>
<gene>
    <name evidence="16" type="ORF">A7E78_02815</name>
</gene>
<dbReference type="KEGG" id="pef:A7E78_02815"/>
<evidence type="ECO:0000259" key="15">
    <source>
        <dbReference type="PROSITE" id="PS50975"/>
    </source>
</evidence>
<evidence type="ECO:0000256" key="14">
    <source>
        <dbReference type="PROSITE-ProRule" id="PRU00409"/>
    </source>
</evidence>
<dbReference type="Gene3D" id="3.30.1490.20">
    <property type="entry name" value="ATP-grasp fold, A domain"/>
    <property type="match status" value="1"/>
</dbReference>
<feature type="domain" description="ATP-grasp" evidence="15">
    <location>
        <begin position="121"/>
        <end position="336"/>
    </location>
</feature>
<evidence type="ECO:0000256" key="2">
    <source>
        <dbReference type="ARBA" id="ARBA00001946"/>
    </source>
</evidence>
<keyword evidence="8 14" id="KW-0547">Nucleotide-binding</keyword>
<keyword evidence="6" id="KW-0963">Cytoplasm</keyword>
<dbReference type="STRING" id="1842532.A7E78_02815"/>
<evidence type="ECO:0000256" key="13">
    <source>
        <dbReference type="ARBA" id="ARBA00047614"/>
    </source>
</evidence>
<dbReference type="GO" id="GO:0005524">
    <property type="term" value="F:ATP binding"/>
    <property type="evidence" value="ECO:0007669"/>
    <property type="project" value="UniProtKB-UniRule"/>
</dbReference>
<dbReference type="EMBL" id="CP015519">
    <property type="protein sequence ID" value="APG26862.1"/>
    <property type="molecule type" value="Genomic_DNA"/>
</dbReference>
<comment type="similarity">
    <text evidence="4">Belongs to the D-alanine--D-alanine ligase family.</text>
</comment>
<evidence type="ECO:0000313" key="17">
    <source>
        <dbReference type="Proteomes" id="UP000182517"/>
    </source>
</evidence>
<dbReference type="InterPro" id="IPR000291">
    <property type="entry name" value="D-Ala_lig_Van_CS"/>
</dbReference>
<dbReference type="InterPro" id="IPR011761">
    <property type="entry name" value="ATP-grasp"/>
</dbReference>
<dbReference type="GO" id="GO:0008716">
    <property type="term" value="F:D-alanine-D-alanine ligase activity"/>
    <property type="evidence" value="ECO:0007669"/>
    <property type="project" value="UniProtKB-EC"/>
</dbReference>
<evidence type="ECO:0000256" key="8">
    <source>
        <dbReference type="ARBA" id="ARBA00022741"/>
    </source>
</evidence>
<evidence type="ECO:0000256" key="7">
    <source>
        <dbReference type="ARBA" id="ARBA00022598"/>
    </source>
</evidence>
<keyword evidence="7 16" id="KW-0436">Ligase</keyword>
<evidence type="ECO:0000256" key="12">
    <source>
        <dbReference type="ARBA" id="ARBA00023316"/>
    </source>
</evidence>
<dbReference type="Gene3D" id="3.30.470.20">
    <property type="entry name" value="ATP-grasp fold, B domain"/>
    <property type="match status" value="1"/>
</dbReference>
<dbReference type="SUPFAM" id="SSF56059">
    <property type="entry name" value="Glutathione synthetase ATP-binding domain-like"/>
    <property type="match status" value="1"/>
</dbReference>
<evidence type="ECO:0000256" key="9">
    <source>
        <dbReference type="ARBA" id="ARBA00022840"/>
    </source>
</evidence>
<evidence type="ECO:0000256" key="3">
    <source>
        <dbReference type="ARBA" id="ARBA00004496"/>
    </source>
</evidence>
<protein>
    <recommendedName>
        <fullName evidence="5">D-alanine--D-alanine ligase</fullName>
        <ecNumber evidence="5">6.3.2.4</ecNumber>
    </recommendedName>
</protein>
<dbReference type="GO" id="GO:0008360">
    <property type="term" value="P:regulation of cell shape"/>
    <property type="evidence" value="ECO:0007669"/>
    <property type="project" value="UniProtKB-KW"/>
</dbReference>
<dbReference type="GO" id="GO:0009252">
    <property type="term" value="P:peptidoglycan biosynthetic process"/>
    <property type="evidence" value="ECO:0007669"/>
    <property type="project" value="UniProtKB-KW"/>
</dbReference>
<dbReference type="Gene3D" id="3.40.50.20">
    <property type="match status" value="1"/>
</dbReference>
<evidence type="ECO:0000256" key="11">
    <source>
        <dbReference type="ARBA" id="ARBA00022984"/>
    </source>
</evidence>
<dbReference type="Proteomes" id="UP000182517">
    <property type="component" value="Chromosome"/>
</dbReference>
<dbReference type="InterPro" id="IPR013815">
    <property type="entry name" value="ATP_grasp_subdomain_1"/>
</dbReference>
<evidence type="ECO:0000256" key="6">
    <source>
        <dbReference type="ARBA" id="ARBA00022490"/>
    </source>
</evidence>
<proteinExistence type="inferred from homology"/>
<comment type="subcellular location">
    <subcellularLocation>
        <location evidence="3">Cytoplasm</location>
    </subcellularLocation>
</comment>
<keyword evidence="9 14" id="KW-0067">ATP-binding</keyword>
<evidence type="ECO:0000256" key="10">
    <source>
        <dbReference type="ARBA" id="ARBA00022960"/>
    </source>
</evidence>
<dbReference type="GO" id="GO:0005737">
    <property type="term" value="C:cytoplasm"/>
    <property type="evidence" value="ECO:0007669"/>
    <property type="project" value="UniProtKB-SubCell"/>
</dbReference>
<dbReference type="PROSITE" id="PS50975">
    <property type="entry name" value="ATP_GRASP"/>
    <property type="match status" value="1"/>
</dbReference>
<organism evidence="16 17">
    <name type="scientific">Syntrophotalea acetylenivorans</name>
    <dbReference type="NCBI Taxonomy" id="1842532"/>
    <lineage>
        <taxon>Bacteria</taxon>
        <taxon>Pseudomonadati</taxon>
        <taxon>Thermodesulfobacteriota</taxon>
        <taxon>Desulfuromonadia</taxon>
        <taxon>Desulfuromonadales</taxon>
        <taxon>Syntrophotaleaceae</taxon>
        <taxon>Syntrophotalea</taxon>
    </lineage>
</organism>
<dbReference type="PROSITE" id="PS00844">
    <property type="entry name" value="DALA_DALA_LIGASE_2"/>
    <property type="match status" value="1"/>
</dbReference>
<comment type="catalytic activity">
    <reaction evidence="13">
        <text>2 D-alanine + ATP = D-alanyl-D-alanine + ADP + phosphate + H(+)</text>
        <dbReference type="Rhea" id="RHEA:11224"/>
        <dbReference type="ChEBI" id="CHEBI:15378"/>
        <dbReference type="ChEBI" id="CHEBI:30616"/>
        <dbReference type="ChEBI" id="CHEBI:43474"/>
        <dbReference type="ChEBI" id="CHEBI:57416"/>
        <dbReference type="ChEBI" id="CHEBI:57822"/>
        <dbReference type="ChEBI" id="CHEBI:456216"/>
        <dbReference type="EC" id="6.3.2.4"/>
    </reaction>
</comment>
<comment type="cofactor">
    <cofactor evidence="2">
        <name>Mg(2+)</name>
        <dbReference type="ChEBI" id="CHEBI:18420"/>
    </cofactor>
</comment>
<keyword evidence="10" id="KW-0133">Cell shape</keyword>
<keyword evidence="17" id="KW-1185">Reference proteome</keyword>
<dbReference type="EC" id="6.3.2.4" evidence="5"/>
<reference evidence="16 17" key="1">
    <citation type="journal article" date="2017" name="Genome Announc.">
        <title>Complete Genome Sequences of Two Acetylene-Fermenting Pelobacter acetylenicus Strains.</title>
        <authorList>
            <person name="Sutton J.M."/>
            <person name="Baesman S.M."/>
            <person name="Fierst J.L."/>
            <person name="Poret-Peterson A.T."/>
            <person name="Oremland R.S."/>
            <person name="Dunlap D.S."/>
            <person name="Akob D.M."/>
        </authorList>
    </citation>
    <scope>NUCLEOTIDE SEQUENCE [LARGE SCALE GENOMIC DNA]</scope>
    <source>
        <strain evidence="16 17">SFB93</strain>
    </source>
</reference>